<reference evidence="1 2" key="1">
    <citation type="submission" date="2016-03" db="EMBL/GenBank/DDBJ databases">
        <title>Draft genome sequence of Flavobacterium fryxellicola DSM 16209.</title>
        <authorList>
            <person name="Shin S.-K."/>
            <person name="Yi H."/>
        </authorList>
    </citation>
    <scope>NUCLEOTIDE SEQUENCE [LARGE SCALE GENOMIC DNA]</scope>
    <source>
        <strain evidence="1 2">DSM 16209</strain>
    </source>
</reference>
<evidence type="ECO:0000313" key="2">
    <source>
        <dbReference type="Proteomes" id="UP000077164"/>
    </source>
</evidence>
<dbReference type="RefSeq" id="WP_066076139.1">
    <property type="nucleotide sequence ID" value="NZ_FRDK01000011.1"/>
</dbReference>
<dbReference type="OrthoDB" id="10013746at2"/>
<protein>
    <submittedName>
        <fullName evidence="1">Uncharacterized protein</fullName>
    </submittedName>
</protein>
<sequence length="317" mass="36792">MKPRIYLEDNFFNAFNNYQVSQNILESDNKTENKNRLIDVLKNSEIHLPISEREVIKIHKKLRQNYVPTDFREYYIFLAVKNNRLKLGPINGNKPYSLFLLDKCDADILSFNELNNSISAGVNYNFEDPLIPKSFASKIVDKEMNGIVVIKHRCKNVLIIDPYLFEDQDKMEPKIPNLIKLLNELYLNNSNATCHLSLLVNNLNNDNQVIAKTNLLIAGVNNPNLVISVYAHKKNLFDNNRHIMTDYSIIDLQHIFDRDNASISCDFLYDHNIKDSFQRINKLLENIRDKYNAVPTKIGLITNKFGNILENGLFEEL</sequence>
<comment type="caution">
    <text evidence="1">The sequence shown here is derived from an EMBL/GenBank/DDBJ whole genome shotgun (WGS) entry which is preliminary data.</text>
</comment>
<gene>
    <name evidence="1" type="ORF">FBFR_01765</name>
</gene>
<proteinExistence type="predicted"/>
<dbReference type="Proteomes" id="UP000077164">
    <property type="component" value="Unassembled WGS sequence"/>
</dbReference>
<dbReference type="AlphaFoldDB" id="A0A167ZKL8"/>
<evidence type="ECO:0000313" key="1">
    <source>
        <dbReference type="EMBL" id="OAB30549.1"/>
    </source>
</evidence>
<dbReference type="STRING" id="249352.SAMN05444395_11129"/>
<organism evidence="1 2">
    <name type="scientific">Flavobacterium fryxellicola</name>
    <dbReference type="NCBI Taxonomy" id="249352"/>
    <lineage>
        <taxon>Bacteria</taxon>
        <taxon>Pseudomonadati</taxon>
        <taxon>Bacteroidota</taxon>
        <taxon>Flavobacteriia</taxon>
        <taxon>Flavobacteriales</taxon>
        <taxon>Flavobacteriaceae</taxon>
        <taxon>Flavobacterium</taxon>
    </lineage>
</organism>
<keyword evidence="2" id="KW-1185">Reference proteome</keyword>
<name>A0A167ZKL8_9FLAO</name>
<dbReference type="EMBL" id="LVJE01000003">
    <property type="protein sequence ID" value="OAB30549.1"/>
    <property type="molecule type" value="Genomic_DNA"/>
</dbReference>
<accession>A0A167ZKL8</accession>